<feature type="non-terminal residue" evidence="1">
    <location>
        <position position="1"/>
    </location>
</feature>
<sequence length="152" mass="17142">YYIDTPYVCVQGHPSVNAGKRLREEEEERIRLQVQELGPQALKDLETKLDLAVQANDVEAPADLIASFKIPDASKIHTIKVVSVDTHHTDTEPESVAAHVTQGISTASLPYSTMEIEHVPSKFVDMRVFLDTQHLAPADRMWLELYLDVMFE</sequence>
<evidence type="ECO:0000313" key="2">
    <source>
        <dbReference type="Proteomes" id="UP000054560"/>
    </source>
</evidence>
<dbReference type="eggNOG" id="KOG0961">
    <property type="taxonomic scope" value="Eukaryota"/>
</dbReference>
<dbReference type="GeneID" id="25917270"/>
<dbReference type="Proteomes" id="UP000054560">
    <property type="component" value="Unassembled WGS sequence"/>
</dbReference>
<keyword evidence="2" id="KW-1185">Reference proteome</keyword>
<dbReference type="AlphaFoldDB" id="A0A0L0F268"/>
<feature type="non-terminal residue" evidence="1">
    <location>
        <position position="152"/>
    </location>
</feature>
<dbReference type="STRING" id="667725.A0A0L0F268"/>
<dbReference type="PANTHER" id="PTHR43016:SF16">
    <property type="entry name" value="METALLOPROTEASE, PUTATIVE (AFU_ORTHOLOGUE AFUA_4G07610)-RELATED"/>
    <property type="match status" value="1"/>
</dbReference>
<dbReference type="RefSeq" id="XP_014144606.1">
    <property type="nucleotide sequence ID" value="XM_014289131.1"/>
</dbReference>
<dbReference type="OrthoDB" id="4953at2759"/>
<name>A0A0L0F268_9EUKA</name>
<organism evidence="1 2">
    <name type="scientific">Sphaeroforma arctica JP610</name>
    <dbReference type="NCBI Taxonomy" id="667725"/>
    <lineage>
        <taxon>Eukaryota</taxon>
        <taxon>Ichthyosporea</taxon>
        <taxon>Ichthyophonida</taxon>
        <taxon>Sphaeroforma</taxon>
    </lineage>
</organism>
<evidence type="ECO:0000313" key="1">
    <source>
        <dbReference type="EMBL" id="KNC70704.1"/>
    </source>
</evidence>
<dbReference type="EMBL" id="KQ250429">
    <property type="protein sequence ID" value="KNC70704.1"/>
    <property type="molecule type" value="Genomic_DNA"/>
</dbReference>
<reference evidence="1 2" key="1">
    <citation type="submission" date="2011-02" db="EMBL/GenBank/DDBJ databases">
        <title>The Genome Sequence of Sphaeroforma arctica JP610.</title>
        <authorList>
            <consortium name="The Broad Institute Genome Sequencing Platform"/>
            <person name="Russ C."/>
            <person name="Cuomo C."/>
            <person name="Young S.K."/>
            <person name="Zeng Q."/>
            <person name="Gargeya S."/>
            <person name="Alvarado L."/>
            <person name="Berlin A."/>
            <person name="Chapman S.B."/>
            <person name="Chen Z."/>
            <person name="Freedman E."/>
            <person name="Gellesch M."/>
            <person name="Goldberg J."/>
            <person name="Griggs A."/>
            <person name="Gujja S."/>
            <person name="Heilman E."/>
            <person name="Heiman D."/>
            <person name="Howarth C."/>
            <person name="Mehta T."/>
            <person name="Neiman D."/>
            <person name="Pearson M."/>
            <person name="Roberts A."/>
            <person name="Saif S."/>
            <person name="Shea T."/>
            <person name="Shenoy N."/>
            <person name="Sisk P."/>
            <person name="Stolte C."/>
            <person name="Sykes S."/>
            <person name="White J."/>
            <person name="Yandava C."/>
            <person name="Burger G."/>
            <person name="Gray M.W."/>
            <person name="Holland P.W.H."/>
            <person name="King N."/>
            <person name="Lang F.B.F."/>
            <person name="Roger A.J."/>
            <person name="Ruiz-Trillo I."/>
            <person name="Haas B."/>
            <person name="Nusbaum C."/>
            <person name="Birren B."/>
        </authorList>
    </citation>
    <scope>NUCLEOTIDE SEQUENCE [LARGE SCALE GENOMIC DNA]</scope>
    <source>
        <strain evidence="1 2">JP610</strain>
    </source>
</reference>
<accession>A0A0L0F268</accession>
<protein>
    <submittedName>
        <fullName evidence="1">Uncharacterized protein</fullName>
    </submittedName>
</protein>
<proteinExistence type="predicted"/>
<gene>
    <name evidence="1" type="ORF">SARC_16766</name>
</gene>
<dbReference type="PANTHER" id="PTHR43016">
    <property type="entry name" value="PRESEQUENCE PROTEASE"/>
    <property type="match status" value="1"/>
</dbReference>